<dbReference type="AlphaFoldDB" id="A0A838B6Q5"/>
<evidence type="ECO:0000313" key="1">
    <source>
        <dbReference type="EMBL" id="MBA1141757.1"/>
    </source>
</evidence>
<dbReference type="Proteomes" id="UP000558284">
    <property type="component" value="Unassembled WGS sequence"/>
</dbReference>
<sequence length="62" mass="7265">MRYDRHYTEGGGETPIHFLAYDAYGRRYSIEGEAFDRFVAFVSAIDDEWLIYLAEKRKEAAP</sequence>
<reference evidence="1 2" key="1">
    <citation type="submission" date="2020-07" db="EMBL/GenBank/DDBJ databases">
        <title>Definition of the novel symbiovar canariense within Mesorhizobium novociceri, a new species of genus Mesorhizobium nodulating Cicer canariense in the Caldera de Taburiente National Park (La Palma, Canary Islands).</title>
        <authorList>
            <person name="Leon-Barrios M."/>
            <person name="Perez-Yepez J."/>
            <person name="Flores-Felix J.D."/>
            <person name="Ramirez-Baena M.H."/>
            <person name="Pulido-Suarez L."/>
            <person name="Igual J.M."/>
            <person name="Velazquez E."/>
            <person name="Peix A."/>
        </authorList>
    </citation>
    <scope>NUCLEOTIDE SEQUENCE [LARGE SCALE GENOMIC DNA]</scope>
    <source>
        <strain evidence="1 2">CCANP35</strain>
    </source>
</reference>
<name>A0A838B6Q5_9HYPH</name>
<organism evidence="1 2">
    <name type="scientific">Mesorhizobium neociceri</name>
    <dbReference type="NCBI Taxonomy" id="1307853"/>
    <lineage>
        <taxon>Bacteria</taxon>
        <taxon>Pseudomonadati</taxon>
        <taxon>Pseudomonadota</taxon>
        <taxon>Alphaproteobacteria</taxon>
        <taxon>Hyphomicrobiales</taxon>
        <taxon>Phyllobacteriaceae</taxon>
        <taxon>Mesorhizobium</taxon>
    </lineage>
</organism>
<gene>
    <name evidence="1" type="ORF">H0241_16025</name>
</gene>
<comment type="caution">
    <text evidence="1">The sequence shown here is derived from an EMBL/GenBank/DDBJ whole genome shotgun (WGS) entry which is preliminary data.</text>
</comment>
<keyword evidence="2" id="KW-1185">Reference proteome</keyword>
<dbReference type="RefSeq" id="WP_181058636.1">
    <property type="nucleotide sequence ID" value="NZ_JACDTY010000007.1"/>
</dbReference>
<dbReference type="EMBL" id="JACDTY010000007">
    <property type="protein sequence ID" value="MBA1141757.1"/>
    <property type="molecule type" value="Genomic_DNA"/>
</dbReference>
<evidence type="ECO:0000313" key="2">
    <source>
        <dbReference type="Proteomes" id="UP000558284"/>
    </source>
</evidence>
<accession>A0A838B6Q5</accession>
<proteinExistence type="predicted"/>
<protein>
    <submittedName>
        <fullName evidence="1">Uncharacterized protein</fullName>
    </submittedName>
</protein>